<comment type="caution">
    <text evidence="2">The sequence shown here is derived from an EMBL/GenBank/DDBJ whole genome shotgun (WGS) entry which is preliminary data.</text>
</comment>
<evidence type="ECO:0000313" key="3">
    <source>
        <dbReference type="Proteomes" id="UP001472677"/>
    </source>
</evidence>
<proteinExistence type="predicted"/>
<dbReference type="EMBL" id="JBBPBM010000008">
    <property type="protein sequence ID" value="KAK8572080.1"/>
    <property type="molecule type" value="Genomic_DNA"/>
</dbReference>
<feature type="region of interest" description="Disordered" evidence="1">
    <location>
        <begin position="54"/>
        <end position="80"/>
    </location>
</feature>
<sequence length="288" mass="31012">MSILITTMQPGRIDEVIELEAGNTIHQIRVVERGFSDTQGTSYNGCNVKSNGAKEQAISSYSDSSSEVDRNPSPDGDVNAETKENETALNAVFTGKENNDFGGGIELVSKSHPGDKEPGGCNTWGDTLEEPTPDIYGENKISEKVISGKPEIFKSNLAEVEACGTISTVGTLEGKTKVTGSFGIDEKKDGPGIDINLELGVHTKDLPAWVAKDIMGMGFNKKDITCLSPENKVLTKSVWEARVDDQNKSTNNTIEEGIVSGFVNSGSTLAREEEEVFFLEKKSVKQGN</sequence>
<dbReference type="Proteomes" id="UP001472677">
    <property type="component" value="Unassembled WGS sequence"/>
</dbReference>
<keyword evidence="3" id="KW-1185">Reference proteome</keyword>
<accession>A0ABR2F4Y3</accession>
<evidence type="ECO:0000256" key="1">
    <source>
        <dbReference type="SAM" id="MobiDB-lite"/>
    </source>
</evidence>
<protein>
    <submittedName>
        <fullName evidence="2">Uncharacterized protein</fullName>
    </submittedName>
</protein>
<organism evidence="2 3">
    <name type="scientific">Hibiscus sabdariffa</name>
    <name type="common">roselle</name>
    <dbReference type="NCBI Taxonomy" id="183260"/>
    <lineage>
        <taxon>Eukaryota</taxon>
        <taxon>Viridiplantae</taxon>
        <taxon>Streptophyta</taxon>
        <taxon>Embryophyta</taxon>
        <taxon>Tracheophyta</taxon>
        <taxon>Spermatophyta</taxon>
        <taxon>Magnoliopsida</taxon>
        <taxon>eudicotyledons</taxon>
        <taxon>Gunneridae</taxon>
        <taxon>Pentapetalae</taxon>
        <taxon>rosids</taxon>
        <taxon>malvids</taxon>
        <taxon>Malvales</taxon>
        <taxon>Malvaceae</taxon>
        <taxon>Malvoideae</taxon>
        <taxon>Hibiscus</taxon>
    </lineage>
</organism>
<name>A0ABR2F4Y3_9ROSI</name>
<reference evidence="2 3" key="1">
    <citation type="journal article" date="2024" name="G3 (Bethesda)">
        <title>Genome assembly of Hibiscus sabdariffa L. provides insights into metabolisms of medicinal natural products.</title>
        <authorList>
            <person name="Kim T."/>
        </authorList>
    </citation>
    <scope>NUCLEOTIDE SEQUENCE [LARGE SCALE GENOMIC DNA]</scope>
    <source>
        <strain evidence="2">TK-2024</strain>
        <tissue evidence="2">Old leaves</tissue>
    </source>
</reference>
<gene>
    <name evidence="2" type="ORF">V6N12_028142</name>
</gene>
<evidence type="ECO:0000313" key="2">
    <source>
        <dbReference type="EMBL" id="KAK8572080.1"/>
    </source>
</evidence>